<evidence type="ECO:0000256" key="1">
    <source>
        <dbReference type="ARBA" id="ARBA00004141"/>
    </source>
</evidence>
<reference evidence="7" key="1">
    <citation type="submission" date="2020-05" db="EMBL/GenBank/DDBJ databases">
        <authorList>
            <person name="Chiriac C."/>
            <person name="Salcher M."/>
            <person name="Ghai R."/>
            <person name="Kavagutti S V."/>
        </authorList>
    </citation>
    <scope>NUCLEOTIDE SEQUENCE</scope>
</reference>
<gene>
    <name evidence="6" type="ORF">UFOPK2289_01244</name>
    <name evidence="7" type="ORF">UFOPK2822_00065</name>
    <name evidence="8" type="ORF">UFOPK3346_00108</name>
    <name evidence="9" type="ORF">UFOPK3670_00496</name>
    <name evidence="10" type="ORF">UFOPK4308_00608</name>
</gene>
<dbReference type="EMBL" id="CAFBLE010000001">
    <property type="protein sequence ID" value="CAB4855708.1"/>
    <property type="molecule type" value="Genomic_DNA"/>
</dbReference>
<evidence type="ECO:0000313" key="7">
    <source>
        <dbReference type="EMBL" id="CAB4739426.1"/>
    </source>
</evidence>
<evidence type="ECO:0000313" key="9">
    <source>
        <dbReference type="EMBL" id="CAB4918429.1"/>
    </source>
</evidence>
<protein>
    <submittedName>
        <fullName evidence="7">Unannotated protein</fullName>
    </submittedName>
</protein>
<organism evidence="7">
    <name type="scientific">freshwater metagenome</name>
    <dbReference type="NCBI Taxonomy" id="449393"/>
    <lineage>
        <taxon>unclassified sequences</taxon>
        <taxon>metagenomes</taxon>
        <taxon>ecological metagenomes</taxon>
    </lineage>
</organism>
<feature type="transmembrane region" description="Helical" evidence="5">
    <location>
        <begin position="127"/>
        <end position="143"/>
    </location>
</feature>
<keyword evidence="3 5" id="KW-1133">Transmembrane helix</keyword>
<dbReference type="EMBL" id="CAFBQL010000003">
    <property type="protein sequence ID" value="CAB5056450.1"/>
    <property type="molecule type" value="Genomic_DNA"/>
</dbReference>
<evidence type="ECO:0000256" key="2">
    <source>
        <dbReference type="ARBA" id="ARBA00022692"/>
    </source>
</evidence>
<evidence type="ECO:0000256" key="4">
    <source>
        <dbReference type="ARBA" id="ARBA00023136"/>
    </source>
</evidence>
<keyword evidence="4 5" id="KW-0472">Membrane</keyword>
<dbReference type="EMBL" id="CAEZZC010000001">
    <property type="protein sequence ID" value="CAB4739426.1"/>
    <property type="molecule type" value="Genomic_DNA"/>
</dbReference>
<evidence type="ECO:0000256" key="3">
    <source>
        <dbReference type="ARBA" id="ARBA00022989"/>
    </source>
</evidence>
<evidence type="ECO:0000313" key="8">
    <source>
        <dbReference type="EMBL" id="CAB4855708.1"/>
    </source>
</evidence>
<accession>A0A6J6SWX2</accession>
<name>A0A6J6SWX2_9ZZZZ</name>
<dbReference type="CDD" id="cd13956">
    <property type="entry name" value="PT_UbiA"/>
    <property type="match status" value="1"/>
</dbReference>
<keyword evidence="2 5" id="KW-0812">Transmembrane</keyword>
<dbReference type="InterPro" id="IPR000537">
    <property type="entry name" value="UbiA_prenyltransferase"/>
</dbReference>
<dbReference type="EMBL" id="CAEZWT010000051">
    <property type="protein sequence ID" value="CAB4672946.1"/>
    <property type="molecule type" value="Genomic_DNA"/>
</dbReference>
<dbReference type="AlphaFoldDB" id="A0A6J6SWX2"/>
<evidence type="ECO:0000256" key="5">
    <source>
        <dbReference type="SAM" id="Phobius"/>
    </source>
</evidence>
<dbReference type="EMBL" id="CAFBMV010000003">
    <property type="protein sequence ID" value="CAB4918429.1"/>
    <property type="molecule type" value="Genomic_DNA"/>
</dbReference>
<sequence>MRVLRTAHLGPTLLVTFIAYFLALQMWWEGPAYVIAFTIFTGQLCVGWTNDLVDQESDQAQGRKNKPLANGEVSREAIKRLTFLSLFICVLFSIFGPLGIAGGLFHLLGVGFGVAYNFYFKSMWLSPLPYAVGFAALPGSIVLSKSSTLPLWVLAVGALAGVSAHFINGFKDMENDRSAGMLGLPQILGTRKSIFVTILLLISVALIILNFGDVTFLHSFSEYS</sequence>
<feature type="transmembrane region" description="Helical" evidence="5">
    <location>
        <begin position="194"/>
        <end position="212"/>
    </location>
</feature>
<dbReference type="InterPro" id="IPR044878">
    <property type="entry name" value="UbiA_sf"/>
</dbReference>
<feature type="transmembrane region" description="Helical" evidence="5">
    <location>
        <begin position="149"/>
        <end position="167"/>
    </location>
</feature>
<feature type="transmembrane region" description="Helical" evidence="5">
    <location>
        <begin position="7"/>
        <end position="28"/>
    </location>
</feature>
<dbReference type="GO" id="GO:0016765">
    <property type="term" value="F:transferase activity, transferring alkyl or aryl (other than methyl) groups"/>
    <property type="evidence" value="ECO:0007669"/>
    <property type="project" value="InterPro"/>
</dbReference>
<feature type="transmembrane region" description="Helical" evidence="5">
    <location>
        <begin position="81"/>
        <end position="98"/>
    </location>
</feature>
<proteinExistence type="predicted"/>
<comment type="subcellular location">
    <subcellularLocation>
        <location evidence="1">Membrane</location>
        <topology evidence="1">Multi-pass membrane protein</topology>
    </subcellularLocation>
</comment>
<evidence type="ECO:0000313" key="6">
    <source>
        <dbReference type="EMBL" id="CAB4672946.1"/>
    </source>
</evidence>
<dbReference type="Gene3D" id="1.10.357.140">
    <property type="entry name" value="UbiA prenyltransferase"/>
    <property type="match status" value="1"/>
</dbReference>
<evidence type="ECO:0000313" key="10">
    <source>
        <dbReference type="EMBL" id="CAB5056450.1"/>
    </source>
</evidence>
<dbReference type="Pfam" id="PF01040">
    <property type="entry name" value="UbiA"/>
    <property type="match status" value="1"/>
</dbReference>
<dbReference type="GO" id="GO:0016020">
    <property type="term" value="C:membrane"/>
    <property type="evidence" value="ECO:0007669"/>
    <property type="project" value="UniProtKB-SubCell"/>
</dbReference>